<reference evidence="1 2" key="1">
    <citation type="submission" date="2020-08" db="EMBL/GenBank/DDBJ databases">
        <title>Cohnella phylogeny.</title>
        <authorList>
            <person name="Dunlap C."/>
        </authorList>
    </citation>
    <scope>NUCLEOTIDE SEQUENCE [LARGE SCALE GENOMIC DNA]</scope>
    <source>
        <strain evidence="1 2">DSM 103658</strain>
    </source>
</reference>
<dbReference type="InterPro" id="IPR011330">
    <property type="entry name" value="Glyco_hydro/deAcase_b/a-brl"/>
</dbReference>
<gene>
    <name evidence="1" type="ORF">H4Q31_03095</name>
</gene>
<sequence>MPKLKLTPKPKPTRNKALNYRWKNRIKSIRAVIQLALIAGVVYLLVNASTNLQHYVEPDRSQWTSGQGFIALSYFGVSRSGSSGLISQSELDAQLKALKNQGYVTISQQDVLDYYTKGKKLPAKALFLAFEDGRNDSGLFAESALKKYNFKATMLTYADKMGHGQRKFLQPGDLKKMMDSGYWELGSNGYRLSYINVIGSEGAFLGAKDESELRDKSKIAQYNHYLMDFIRDSDMIPVENRQQMEARINADYEKMKEVYSDKFGFVPSVYMIMHANALNRSMNPLVSQANEANIEKLFRLHFSREGDAFNGPSANVYDLTRLQPQPYWQTNHLLMKIKKDTGQPIQFVAGDEKRASQWELVRGAAEFSGSRIALTSEPGGTGMLVLKDSERYADIELSAALSGNVVGRQSLYVRYDRESGSYLRITLDNNEVIVEQKKPGQAAKRLLAKELGEVEGPTSGLKLNKAAVYSGAQLAQADQAEQSKYPLQLRNTRQLSMAVVGDKLSVRVDGTELLADQAIDGQIASGFVALESAYHEQGDNDDIYDGVFDNLEVREASDDAGEAGSVLYSNRLSGVRRIADTASHVFNTTVDWVMDTF</sequence>
<dbReference type="Proteomes" id="UP000574133">
    <property type="component" value="Unassembled WGS sequence"/>
</dbReference>
<dbReference type="Gene3D" id="3.20.20.370">
    <property type="entry name" value="Glycoside hydrolase/deacetylase"/>
    <property type="match status" value="1"/>
</dbReference>
<protein>
    <submittedName>
        <fullName evidence="1">Polysaccharide deacetylase</fullName>
    </submittedName>
</protein>
<dbReference type="AlphaFoldDB" id="A0A841TBB3"/>
<comment type="caution">
    <text evidence="1">The sequence shown here is derived from an EMBL/GenBank/DDBJ whole genome shotgun (WGS) entry which is preliminary data.</text>
</comment>
<name>A0A841TBB3_9BACL</name>
<dbReference type="GO" id="GO:0005975">
    <property type="term" value="P:carbohydrate metabolic process"/>
    <property type="evidence" value="ECO:0007669"/>
    <property type="project" value="InterPro"/>
</dbReference>
<dbReference type="Gene3D" id="2.60.120.560">
    <property type="entry name" value="Exo-inulinase, domain 1"/>
    <property type="match status" value="1"/>
</dbReference>
<dbReference type="PANTHER" id="PTHR34216:SF3">
    <property type="entry name" value="POLY-BETA-1,6-N-ACETYL-D-GLUCOSAMINE N-DEACETYLASE"/>
    <property type="match status" value="1"/>
</dbReference>
<dbReference type="InterPro" id="IPR051398">
    <property type="entry name" value="Polysacch_Deacetylase"/>
</dbReference>
<dbReference type="PANTHER" id="PTHR34216">
    <property type="match status" value="1"/>
</dbReference>
<accession>A0A841TBB3</accession>
<evidence type="ECO:0000313" key="2">
    <source>
        <dbReference type="Proteomes" id="UP000574133"/>
    </source>
</evidence>
<proteinExistence type="predicted"/>
<organism evidence="1 2">
    <name type="scientific">Cohnella lubricantis</name>
    <dbReference type="NCBI Taxonomy" id="2163172"/>
    <lineage>
        <taxon>Bacteria</taxon>
        <taxon>Bacillati</taxon>
        <taxon>Bacillota</taxon>
        <taxon>Bacilli</taxon>
        <taxon>Bacillales</taxon>
        <taxon>Paenibacillaceae</taxon>
        <taxon>Cohnella</taxon>
    </lineage>
</organism>
<keyword evidence="2" id="KW-1185">Reference proteome</keyword>
<dbReference type="SUPFAM" id="SSF88713">
    <property type="entry name" value="Glycoside hydrolase/deacetylase"/>
    <property type="match status" value="1"/>
</dbReference>
<evidence type="ECO:0000313" key="1">
    <source>
        <dbReference type="EMBL" id="MBB6676307.1"/>
    </source>
</evidence>
<dbReference type="EMBL" id="JACJVN010000014">
    <property type="protein sequence ID" value="MBB6676307.1"/>
    <property type="molecule type" value="Genomic_DNA"/>
</dbReference>